<keyword evidence="4" id="KW-0677">Repeat</keyword>
<dbReference type="GO" id="GO:0004842">
    <property type="term" value="F:ubiquitin-protein transferase activity"/>
    <property type="evidence" value="ECO:0007669"/>
    <property type="project" value="InterPro"/>
</dbReference>
<comment type="pathway">
    <text evidence="1">Protein modification; protein ubiquitination.</text>
</comment>
<keyword evidence="3" id="KW-0479">Metal-binding</keyword>
<dbReference type="InterPro" id="IPR044066">
    <property type="entry name" value="TRIAD_supradom"/>
</dbReference>
<evidence type="ECO:0000256" key="7">
    <source>
        <dbReference type="ARBA" id="ARBA00022833"/>
    </source>
</evidence>
<dbReference type="GO" id="GO:0005829">
    <property type="term" value="C:cytosol"/>
    <property type="evidence" value="ECO:0007669"/>
    <property type="project" value="InterPro"/>
</dbReference>
<sequence length="1011" mass="112324">MPVVFHLGDQSVSIHVENSWSILFLKQLVCMRLKCDPHAHLLSHNGIRLTDWERVSNFDFLLREGTSVDVLPHINLNHFYVLCYSCDNVTPAVFITDCDRCNSSDFTVFSDVANPEIKTVNGICNQCRYNSAKVTIKCSSDVEHSSVIFLKQVYRNLDELVCIACRCEANEIVIKFCDNNTHVLCLDCFRSYAASFLSDANFEMIPDVGLTLSCPMRCPNSHITDTHLFRVLGKAFYSHYKEVAARRFCYSEGFFSCPNCGTFWERRDSQSRTNRFLCEMPLGCGVEFCSCCHNVVTDNVGCTCNQNDSTTNQPSVPEQISRMGIIGSWTSITIKTEDLATKSLIAKSCKTCPRCKSQTNKDGGCNHMTCSISGSVKAPLIIPLRPPSKSYSSNAVDSATQIEISTNTPRAQIYFTVDGSRPDPKSWKSRKPQLGPTYHYRSSFTLQSGSRTIKAMALLPDTGQESNVVAKTFDVIEAPKVNMNGEVDSQINPDDYLFVEKQKREMKKVQVSAKDSLMETKMKIINPLHCPTCLAPRPEDPESAFCTSCGRSLPPPLSRSVDADPEFCSICGSKIPVDSTKCLVCESPVAESPDNTNRRICPICGCLNPARVRYCLTCESDLPQTPTTFVNISSLLDSSTPLPTENSKHSSVADCRICSRENALSARFCEWCGIQDPGEELTKRRNCICPSCFWQLPKDSKFCPQCGFELVAIEERNCFGDQLKVAPAKFFRKTTSTQTVGPSPYSPPSRNKLTESSKARLPMIAPISLWRMQIEHLVAHIKAYARTNSEFQKAISEPRMGKLISAEVIGNRPEEVSILLVFHQHNSSIQPPTRNGNDGAGDELEVFVEAPRFARSNYSSQPQSSDYNNIPLRNLFSASTPVEQKNRTFRRKIVALRSPSLASKLTKKPSQDHPNRPSEVDSVLMRELRPGHKVDMYTVERLLMNGANPSCVDHYGEAIPILVKSDADANAISVRLGANPKKTNVCGLTPQGLAVEANSLAAAEILVNKEI</sequence>
<evidence type="ECO:0000313" key="10">
    <source>
        <dbReference type="EMBL" id="VDL59320.1"/>
    </source>
</evidence>
<organism evidence="12">
    <name type="scientific">Hymenolepis diminuta</name>
    <name type="common">Rat tapeworm</name>
    <dbReference type="NCBI Taxonomy" id="6216"/>
    <lineage>
        <taxon>Eukaryota</taxon>
        <taxon>Metazoa</taxon>
        <taxon>Spiralia</taxon>
        <taxon>Lophotrochozoa</taxon>
        <taxon>Platyhelminthes</taxon>
        <taxon>Cestoda</taxon>
        <taxon>Eucestoda</taxon>
        <taxon>Cyclophyllidea</taxon>
        <taxon>Hymenolepididae</taxon>
        <taxon>Hymenolepis</taxon>
    </lineage>
</organism>
<proteinExistence type="predicted"/>
<evidence type="ECO:0000256" key="5">
    <source>
        <dbReference type="ARBA" id="ARBA00022771"/>
    </source>
</evidence>
<evidence type="ECO:0000313" key="12">
    <source>
        <dbReference type="WBParaSite" id="HDID_0000700401-mRNA-1"/>
    </source>
</evidence>
<dbReference type="AlphaFoldDB" id="A0A0R3SPT3"/>
<dbReference type="SUPFAM" id="SSF57850">
    <property type="entry name" value="RING/U-box"/>
    <property type="match status" value="1"/>
</dbReference>
<evidence type="ECO:0000256" key="3">
    <source>
        <dbReference type="ARBA" id="ARBA00022723"/>
    </source>
</evidence>
<reference evidence="10 11" key="2">
    <citation type="submission" date="2018-11" db="EMBL/GenBank/DDBJ databases">
        <authorList>
            <consortium name="Pathogen Informatics"/>
        </authorList>
    </citation>
    <scope>NUCLEOTIDE SEQUENCE [LARGE SCALE GENOMIC DNA]</scope>
</reference>
<dbReference type="InterPro" id="IPR036770">
    <property type="entry name" value="Ankyrin_rpt-contain_sf"/>
</dbReference>
<dbReference type="EMBL" id="UYSG01010895">
    <property type="protein sequence ID" value="VDL59320.1"/>
    <property type="molecule type" value="Genomic_DNA"/>
</dbReference>
<evidence type="ECO:0000256" key="8">
    <source>
        <dbReference type="SAM" id="MobiDB-lite"/>
    </source>
</evidence>
<evidence type="ECO:0000259" key="9">
    <source>
        <dbReference type="PROSITE" id="PS51873"/>
    </source>
</evidence>
<dbReference type="GO" id="GO:0008270">
    <property type="term" value="F:zinc ion binding"/>
    <property type="evidence" value="ECO:0007669"/>
    <property type="project" value="UniProtKB-KW"/>
</dbReference>
<evidence type="ECO:0000256" key="6">
    <source>
        <dbReference type="ARBA" id="ARBA00022786"/>
    </source>
</evidence>
<dbReference type="PANTHER" id="PTHR16058">
    <property type="entry name" value="DOUBLE ZINC RIBBON AND ANKYRIN REPEAT-CONTAINING PROTEIN 1"/>
    <property type="match status" value="1"/>
</dbReference>
<dbReference type="Proteomes" id="UP000274504">
    <property type="component" value="Unassembled WGS sequence"/>
</dbReference>
<protein>
    <submittedName>
        <fullName evidence="12">Zf-RING_14 domain-containing protein</fullName>
    </submittedName>
</protein>
<feature type="domain" description="RING-type" evidence="9">
    <location>
        <begin position="158"/>
        <end position="403"/>
    </location>
</feature>
<dbReference type="SUPFAM" id="SSF54236">
    <property type="entry name" value="Ubiquitin-like"/>
    <property type="match status" value="1"/>
</dbReference>
<accession>A0A0R3SPT3</accession>
<keyword evidence="7" id="KW-0862">Zinc</keyword>
<reference evidence="12" key="1">
    <citation type="submission" date="2017-02" db="UniProtKB">
        <authorList>
            <consortium name="WormBaseParasite"/>
        </authorList>
    </citation>
    <scope>IDENTIFICATION</scope>
</reference>
<dbReference type="InterPro" id="IPR041170">
    <property type="entry name" value="Znf-RING_14"/>
</dbReference>
<dbReference type="Pfam" id="PF13290">
    <property type="entry name" value="CHB_HEX_C_1"/>
    <property type="match status" value="1"/>
</dbReference>
<name>A0A0R3SPT3_HYMDI</name>
<dbReference type="PROSITE" id="PS51873">
    <property type="entry name" value="TRIAD"/>
    <property type="match status" value="1"/>
</dbReference>
<keyword evidence="5" id="KW-0863">Zinc-finger</keyword>
<dbReference type="InterPro" id="IPR029071">
    <property type="entry name" value="Ubiquitin-like_domsf"/>
</dbReference>
<dbReference type="WBParaSite" id="HDID_0000700401-mRNA-1">
    <property type="protein sequence ID" value="HDID_0000700401-mRNA-1"/>
    <property type="gene ID" value="HDID_0000700401"/>
</dbReference>
<dbReference type="InterPro" id="IPR052481">
    <property type="entry name" value="DZAN1"/>
</dbReference>
<dbReference type="PRINTS" id="PR01475">
    <property type="entry name" value="PARKIN"/>
</dbReference>
<gene>
    <name evidence="10" type="ORF">HDID_LOCUS7002</name>
</gene>
<dbReference type="SUPFAM" id="SSF48403">
    <property type="entry name" value="Ankyrin repeat"/>
    <property type="match status" value="1"/>
</dbReference>
<evidence type="ECO:0000313" key="11">
    <source>
        <dbReference type="Proteomes" id="UP000274504"/>
    </source>
</evidence>
<dbReference type="Gene3D" id="1.20.120.1750">
    <property type="match status" value="1"/>
</dbReference>
<dbReference type="InterPro" id="IPR003977">
    <property type="entry name" value="Parkin"/>
</dbReference>
<dbReference type="GO" id="GO:0005739">
    <property type="term" value="C:mitochondrion"/>
    <property type="evidence" value="ECO:0007669"/>
    <property type="project" value="InterPro"/>
</dbReference>
<feature type="compositionally biased region" description="Basic and acidic residues" evidence="8">
    <location>
        <begin position="909"/>
        <end position="920"/>
    </location>
</feature>
<keyword evidence="2" id="KW-0808">Transferase</keyword>
<keyword evidence="6" id="KW-0833">Ubl conjugation pathway</keyword>
<feature type="region of interest" description="Disordered" evidence="8">
    <location>
        <begin position="900"/>
        <end position="920"/>
    </location>
</feature>
<dbReference type="InterPro" id="IPR059177">
    <property type="entry name" value="GH29D-like_dom"/>
</dbReference>
<evidence type="ECO:0000256" key="4">
    <source>
        <dbReference type="ARBA" id="ARBA00022737"/>
    </source>
</evidence>
<dbReference type="OrthoDB" id="1431934at2759"/>
<dbReference type="Pfam" id="PF17978">
    <property type="entry name" value="zf-RING_14"/>
    <property type="match status" value="1"/>
</dbReference>
<evidence type="ECO:0000256" key="1">
    <source>
        <dbReference type="ARBA" id="ARBA00004906"/>
    </source>
</evidence>
<dbReference type="PANTHER" id="PTHR16058:SF4">
    <property type="entry name" value="DOUBLE ZINC RIBBON AND ANKYRIN REPEAT-CONTAINING PROTEIN 1"/>
    <property type="match status" value="1"/>
</dbReference>
<dbReference type="STRING" id="6216.A0A0R3SPT3"/>
<evidence type="ECO:0000256" key="2">
    <source>
        <dbReference type="ARBA" id="ARBA00022679"/>
    </source>
</evidence>